<dbReference type="Pfam" id="PF02485">
    <property type="entry name" value="Branch"/>
    <property type="match status" value="1"/>
</dbReference>
<evidence type="ECO:0000256" key="9">
    <source>
        <dbReference type="ARBA" id="ARBA00022989"/>
    </source>
</evidence>
<evidence type="ECO:0000256" key="1">
    <source>
        <dbReference type="ARBA" id="ARBA00004323"/>
    </source>
</evidence>
<evidence type="ECO:0000313" key="16">
    <source>
        <dbReference type="Proteomes" id="UP000190541"/>
    </source>
</evidence>
<keyword evidence="8" id="KW-0735">Signal-anchor</keyword>
<dbReference type="RefSeq" id="WP_079716622.1">
    <property type="nucleotide sequence ID" value="NZ_FUYS01000004.1"/>
</dbReference>
<evidence type="ECO:0000256" key="13">
    <source>
        <dbReference type="ARBA" id="ARBA00023180"/>
    </source>
</evidence>
<evidence type="ECO:0000256" key="14">
    <source>
        <dbReference type="ARBA" id="ARBA00042865"/>
    </source>
</evidence>
<keyword evidence="12" id="KW-1015">Disulfide bond</keyword>
<keyword evidence="4" id="KW-0808">Transferase</keyword>
<keyword evidence="5" id="KW-0812">Transmembrane</keyword>
<keyword evidence="16" id="KW-1185">Reference proteome</keyword>
<dbReference type="InterPro" id="IPR043538">
    <property type="entry name" value="XYLT"/>
</dbReference>
<evidence type="ECO:0000256" key="3">
    <source>
        <dbReference type="ARBA" id="ARBA00022676"/>
    </source>
</evidence>
<keyword evidence="9" id="KW-1133">Transmembrane helix</keyword>
<evidence type="ECO:0000256" key="11">
    <source>
        <dbReference type="ARBA" id="ARBA00023136"/>
    </source>
</evidence>
<dbReference type="GO" id="GO:0046872">
    <property type="term" value="F:metal ion binding"/>
    <property type="evidence" value="ECO:0007669"/>
    <property type="project" value="UniProtKB-KW"/>
</dbReference>
<proteinExistence type="predicted"/>
<evidence type="ECO:0000256" key="8">
    <source>
        <dbReference type="ARBA" id="ARBA00022968"/>
    </source>
</evidence>
<dbReference type="OrthoDB" id="7943907at2"/>
<dbReference type="InterPro" id="IPR003406">
    <property type="entry name" value="Glyco_trans_14"/>
</dbReference>
<dbReference type="STRING" id="623280.SAMN05660226_01910"/>
<organism evidence="15 16">
    <name type="scientific">Parapedobacter luteus</name>
    <dbReference type="NCBI Taxonomy" id="623280"/>
    <lineage>
        <taxon>Bacteria</taxon>
        <taxon>Pseudomonadati</taxon>
        <taxon>Bacteroidota</taxon>
        <taxon>Sphingobacteriia</taxon>
        <taxon>Sphingobacteriales</taxon>
        <taxon>Sphingobacteriaceae</taxon>
        <taxon>Parapedobacter</taxon>
    </lineage>
</organism>
<dbReference type="EMBL" id="FUYS01000004">
    <property type="protein sequence ID" value="SKB55134.1"/>
    <property type="molecule type" value="Genomic_DNA"/>
</dbReference>
<comment type="subcellular location">
    <subcellularLocation>
        <location evidence="2">Endoplasmic reticulum membrane</location>
        <topology evidence="2">Single-pass type II membrane protein</topology>
    </subcellularLocation>
    <subcellularLocation>
        <location evidence="1">Golgi apparatus membrane</location>
        <topology evidence="1">Single-pass type II membrane protein</topology>
    </subcellularLocation>
</comment>
<reference evidence="15 16" key="1">
    <citation type="submission" date="2017-02" db="EMBL/GenBank/DDBJ databases">
        <authorList>
            <person name="Peterson S.W."/>
        </authorList>
    </citation>
    <scope>NUCLEOTIDE SEQUENCE [LARGE SCALE GENOMIC DNA]</scope>
    <source>
        <strain evidence="15 16">DSM 22899</strain>
    </source>
</reference>
<evidence type="ECO:0000256" key="12">
    <source>
        <dbReference type="ARBA" id="ARBA00023157"/>
    </source>
</evidence>
<dbReference type="GO" id="GO:0030158">
    <property type="term" value="F:protein xylosyltransferase activity"/>
    <property type="evidence" value="ECO:0007669"/>
    <property type="project" value="InterPro"/>
</dbReference>
<evidence type="ECO:0000256" key="10">
    <source>
        <dbReference type="ARBA" id="ARBA00023034"/>
    </source>
</evidence>
<keyword evidence="3" id="KW-0328">Glycosyltransferase</keyword>
<keyword evidence="11" id="KW-0472">Membrane</keyword>
<dbReference type="PANTHER" id="PTHR46025">
    <property type="entry name" value="XYLOSYLTRANSFERASE OXT"/>
    <property type="match status" value="1"/>
</dbReference>
<evidence type="ECO:0000256" key="2">
    <source>
        <dbReference type="ARBA" id="ARBA00004648"/>
    </source>
</evidence>
<accession>A0A1T5C6S4</accession>
<keyword evidence="10" id="KW-0333">Golgi apparatus</keyword>
<dbReference type="PANTHER" id="PTHR46025:SF3">
    <property type="entry name" value="XYLOSYLTRANSFERASE OXT"/>
    <property type="match status" value="1"/>
</dbReference>
<dbReference type="GO" id="GO:0050650">
    <property type="term" value="P:chondroitin sulfate proteoglycan biosynthetic process"/>
    <property type="evidence" value="ECO:0007669"/>
    <property type="project" value="TreeGrafter"/>
</dbReference>
<keyword evidence="6" id="KW-0479">Metal-binding</keyword>
<keyword evidence="13" id="KW-0325">Glycoprotein</keyword>
<evidence type="ECO:0000313" key="15">
    <source>
        <dbReference type="EMBL" id="SKB55134.1"/>
    </source>
</evidence>
<dbReference type="GO" id="GO:0016020">
    <property type="term" value="C:membrane"/>
    <property type="evidence" value="ECO:0007669"/>
    <property type="project" value="InterPro"/>
</dbReference>
<evidence type="ECO:0000256" key="4">
    <source>
        <dbReference type="ARBA" id="ARBA00022679"/>
    </source>
</evidence>
<protein>
    <recommendedName>
        <fullName evidence="14">Peptide O-xylosyltransferase</fullName>
    </recommendedName>
</protein>
<evidence type="ECO:0000256" key="6">
    <source>
        <dbReference type="ARBA" id="ARBA00022723"/>
    </source>
</evidence>
<keyword evidence="7" id="KW-0256">Endoplasmic reticulum</keyword>
<gene>
    <name evidence="15" type="ORF">SAMN05660226_01910</name>
</gene>
<evidence type="ECO:0000256" key="5">
    <source>
        <dbReference type="ARBA" id="ARBA00022692"/>
    </source>
</evidence>
<evidence type="ECO:0000256" key="7">
    <source>
        <dbReference type="ARBA" id="ARBA00022824"/>
    </source>
</evidence>
<name>A0A1T5C6S4_9SPHI</name>
<dbReference type="AlphaFoldDB" id="A0A1T5C6S4"/>
<dbReference type="GO" id="GO:0015012">
    <property type="term" value="P:heparan sulfate proteoglycan biosynthetic process"/>
    <property type="evidence" value="ECO:0007669"/>
    <property type="project" value="TreeGrafter"/>
</dbReference>
<dbReference type="Proteomes" id="UP000190541">
    <property type="component" value="Unassembled WGS sequence"/>
</dbReference>
<sequence>MPTVAHLILAYRNPKQLARLVSRLLHPKAEVFIHIDRKADIRVFKAALPNRQDIHFIKKRASINWGGYSMVQATLNAFQEILHCKSYDFVNLMSESDYPLTTPDQLIEFLDQHRNKTFAEFVQEGDPWWAEAKEKLSKYHLVDVRCKGKHQFERLLNGILPQRKVPLGMTIVGRSQWLILCREHVQYIQRFLEDNPVVRRFFRYTWGADEIIFQTILFNSPYKDRLVNNNLRYIDWSEGKSSPKILKTEDLPSLKASQKFYARKFDTDVDHVIMDRIDQWIFRVPQEE</sequence>